<protein>
    <submittedName>
        <fullName evidence="2">Uncharacterized protein</fullName>
    </submittedName>
</protein>
<sequence length="103" mass="11500">MVDRKSEARKPVPYTMTSTSWSTPSAVVIPVAPRREMGDEVRLTFLRFSAEVQVPSSRTVRLAYGGYWGMSCSRRSGRSAKDSSRNSVRPRRIPSFASDTEIG</sequence>
<dbReference type="Proteomes" id="UP001589575">
    <property type="component" value="Unassembled WGS sequence"/>
</dbReference>
<reference evidence="2 3" key="1">
    <citation type="submission" date="2024-09" db="EMBL/GenBank/DDBJ databases">
        <authorList>
            <person name="Sun Q."/>
            <person name="Mori K."/>
        </authorList>
    </citation>
    <scope>NUCLEOTIDE SEQUENCE [LARGE SCALE GENOMIC DNA]</scope>
    <source>
        <strain evidence="2 3">CCM 7609</strain>
    </source>
</reference>
<comment type="caution">
    <text evidence="2">The sequence shown here is derived from an EMBL/GenBank/DDBJ whole genome shotgun (WGS) entry which is preliminary data.</text>
</comment>
<gene>
    <name evidence="2" type="ORF">ACFFX0_03320</name>
</gene>
<feature type="compositionally biased region" description="Basic and acidic residues" evidence="1">
    <location>
        <begin position="1"/>
        <end position="10"/>
    </location>
</feature>
<feature type="region of interest" description="Disordered" evidence="1">
    <location>
        <begin position="1"/>
        <end position="20"/>
    </location>
</feature>
<evidence type="ECO:0000313" key="3">
    <source>
        <dbReference type="Proteomes" id="UP001589575"/>
    </source>
</evidence>
<feature type="region of interest" description="Disordered" evidence="1">
    <location>
        <begin position="74"/>
        <end position="103"/>
    </location>
</feature>
<organism evidence="2 3">
    <name type="scientific">Citricoccus parietis</name>
    <dbReference type="NCBI Taxonomy" id="592307"/>
    <lineage>
        <taxon>Bacteria</taxon>
        <taxon>Bacillati</taxon>
        <taxon>Actinomycetota</taxon>
        <taxon>Actinomycetes</taxon>
        <taxon>Micrococcales</taxon>
        <taxon>Micrococcaceae</taxon>
        <taxon>Citricoccus</taxon>
    </lineage>
</organism>
<evidence type="ECO:0000256" key="1">
    <source>
        <dbReference type="SAM" id="MobiDB-lite"/>
    </source>
</evidence>
<accession>A0ABV5FUA4</accession>
<name>A0ABV5FUA4_9MICC</name>
<evidence type="ECO:0000313" key="2">
    <source>
        <dbReference type="EMBL" id="MFB9070268.1"/>
    </source>
</evidence>
<keyword evidence="3" id="KW-1185">Reference proteome</keyword>
<dbReference type="EMBL" id="JBHMFI010000001">
    <property type="protein sequence ID" value="MFB9070268.1"/>
    <property type="molecule type" value="Genomic_DNA"/>
</dbReference>
<proteinExistence type="predicted"/>